<evidence type="ECO:0000256" key="1">
    <source>
        <dbReference type="ARBA" id="ARBA00004651"/>
    </source>
</evidence>
<dbReference type="Gene3D" id="3.40.50.300">
    <property type="entry name" value="P-loop containing nucleotide triphosphate hydrolases"/>
    <property type="match status" value="1"/>
</dbReference>
<dbReference type="Pfam" id="PF02534">
    <property type="entry name" value="T4SS-DNA_transf"/>
    <property type="match status" value="1"/>
</dbReference>
<dbReference type="EMBL" id="LR593887">
    <property type="protein sequence ID" value="VTS00744.1"/>
    <property type="molecule type" value="Genomic_DNA"/>
</dbReference>
<evidence type="ECO:0000256" key="2">
    <source>
        <dbReference type="ARBA" id="ARBA00008806"/>
    </source>
</evidence>
<dbReference type="KEGG" id="tim:GMBLW1_17410"/>
<dbReference type="InterPro" id="IPR051539">
    <property type="entry name" value="T4SS-coupling_protein"/>
</dbReference>
<dbReference type="InParanoid" id="A0A6C2YLW4"/>
<accession>A0A6C2YLW4</accession>
<organism evidence="8">
    <name type="scientific">Tuwongella immobilis</name>
    <dbReference type="NCBI Taxonomy" id="692036"/>
    <lineage>
        <taxon>Bacteria</taxon>
        <taxon>Pseudomonadati</taxon>
        <taxon>Planctomycetota</taxon>
        <taxon>Planctomycetia</taxon>
        <taxon>Gemmatales</taxon>
        <taxon>Gemmataceae</taxon>
        <taxon>Tuwongella</taxon>
    </lineage>
</organism>
<keyword evidence="9" id="KW-1185">Reference proteome</keyword>
<evidence type="ECO:0000256" key="3">
    <source>
        <dbReference type="ARBA" id="ARBA00022475"/>
    </source>
</evidence>
<evidence type="ECO:0000256" key="6">
    <source>
        <dbReference type="ARBA" id="ARBA00023136"/>
    </source>
</evidence>
<dbReference type="InterPro" id="IPR003688">
    <property type="entry name" value="TraG/VirD4"/>
</dbReference>
<evidence type="ECO:0000256" key="5">
    <source>
        <dbReference type="ARBA" id="ARBA00022989"/>
    </source>
</evidence>
<dbReference type="PANTHER" id="PTHR37937:SF1">
    <property type="entry name" value="CONJUGATIVE TRANSFER: DNA TRANSPORT"/>
    <property type="match status" value="1"/>
</dbReference>
<comment type="similarity">
    <text evidence="2">Belongs to the VirD4/TraG family.</text>
</comment>
<evidence type="ECO:0000313" key="8">
    <source>
        <dbReference type="EMBL" id="VIP02219.1"/>
    </source>
</evidence>
<proteinExistence type="inferred from homology"/>
<comment type="subcellular location">
    <subcellularLocation>
        <location evidence="1">Cell membrane</location>
        <topology evidence="1">Multi-pass membrane protein</topology>
    </subcellularLocation>
</comment>
<feature type="region of interest" description="Disordered" evidence="7">
    <location>
        <begin position="1"/>
        <end position="29"/>
    </location>
</feature>
<dbReference type="AlphaFoldDB" id="A0A6C2YLW4"/>
<dbReference type="EMBL" id="LR586016">
    <property type="protein sequence ID" value="VIP02219.1"/>
    <property type="molecule type" value="Genomic_DNA"/>
</dbReference>
<dbReference type="CDD" id="cd01127">
    <property type="entry name" value="TrwB_TraG_TraD_VirD4"/>
    <property type="match status" value="1"/>
</dbReference>
<keyword evidence="5" id="KW-1133">Transmembrane helix</keyword>
<evidence type="ECO:0008006" key="10">
    <source>
        <dbReference type="Google" id="ProtNLM"/>
    </source>
</evidence>
<dbReference type="InterPro" id="IPR027417">
    <property type="entry name" value="P-loop_NTPase"/>
</dbReference>
<protein>
    <recommendedName>
        <fullName evidence="10">TraD/TraG TraM recognition site domain-containing protein</fullName>
    </recommendedName>
</protein>
<keyword evidence="3" id="KW-1003">Cell membrane</keyword>
<reference evidence="8" key="1">
    <citation type="submission" date="2019-04" db="EMBL/GenBank/DDBJ databases">
        <authorList>
            <consortium name="Science for Life Laboratories"/>
        </authorList>
    </citation>
    <scope>NUCLEOTIDE SEQUENCE</scope>
    <source>
        <strain evidence="8">MBLW1</strain>
    </source>
</reference>
<dbReference type="PANTHER" id="PTHR37937">
    <property type="entry name" value="CONJUGATIVE TRANSFER: DNA TRANSPORT"/>
    <property type="match status" value="1"/>
</dbReference>
<dbReference type="GO" id="GO:0005886">
    <property type="term" value="C:plasma membrane"/>
    <property type="evidence" value="ECO:0007669"/>
    <property type="project" value="UniProtKB-SubCell"/>
</dbReference>
<sequence length="436" mass="48478">MTPQLFSDSPHPLVGWSHPSDSESQPFGFGRGGSFASDATILPHQRDSHILTIAPTGAGKGRSAVVPTLLTYTGPIFCIDIKGENAQIAAARRRAMGHEVVILDPFQILGPNSEGLNPLDLLSLPESDADSDSETLAELVTGGINLLSRDPFWDLSAKGMLTGLIGWVMESTAPDSRHLGTMLDRLYADDSDYHIAVALDTLTFQNPLTRQELVAYLSHEKERCRPSVRSTAQSFVKALGSRVVRQALAKTTFDLTAWARGEAIDIFLVFPPDKLDSHRALLRLWFGTLCMCLLRRRQMPRERTIMLLDEAAQLGSLPLLRTGMTLMRGYGVQLWTFWQDLAQLKQLYPTDWETILNNSGVVQLFGFTNHWMARSCAEIAGIPSHELFGMHPDDQVLMMTGEDGKIVRRLDYLQDSLFQGLFQPNPRYAKLGSRGR</sequence>
<keyword evidence="4" id="KW-0812">Transmembrane</keyword>
<keyword evidence="6" id="KW-0472">Membrane</keyword>
<name>A0A6C2YLW4_9BACT</name>
<evidence type="ECO:0000313" key="9">
    <source>
        <dbReference type="Proteomes" id="UP000464378"/>
    </source>
</evidence>
<dbReference type="RefSeq" id="WP_162657416.1">
    <property type="nucleotide sequence ID" value="NZ_LR593887.1"/>
</dbReference>
<dbReference type="SUPFAM" id="SSF52540">
    <property type="entry name" value="P-loop containing nucleoside triphosphate hydrolases"/>
    <property type="match status" value="1"/>
</dbReference>
<dbReference type="Proteomes" id="UP000464378">
    <property type="component" value="Chromosome"/>
</dbReference>
<gene>
    <name evidence="8" type="ORF">GMBLW1_17410</name>
</gene>
<evidence type="ECO:0000256" key="4">
    <source>
        <dbReference type="ARBA" id="ARBA00022692"/>
    </source>
</evidence>
<evidence type="ECO:0000256" key="7">
    <source>
        <dbReference type="SAM" id="MobiDB-lite"/>
    </source>
</evidence>